<protein>
    <submittedName>
        <fullName evidence="1">Uncharacterized protein</fullName>
    </submittedName>
</protein>
<reference evidence="1" key="1">
    <citation type="submission" date="2014-09" db="EMBL/GenBank/DDBJ databases">
        <authorList>
            <person name="Magalhaes I.L.F."/>
            <person name="Oliveira U."/>
            <person name="Santos F.R."/>
            <person name="Vidigal T.H.D.A."/>
            <person name="Brescovit A.D."/>
            <person name="Santos A.J."/>
        </authorList>
    </citation>
    <scope>NUCLEOTIDE SEQUENCE</scope>
    <source>
        <tissue evidence="1">Shoot tissue taken approximately 20 cm above the soil surface</tissue>
    </source>
</reference>
<proteinExistence type="predicted"/>
<dbReference type="EMBL" id="GBRH01158626">
    <property type="protein sequence ID" value="JAE39270.1"/>
    <property type="molecule type" value="Transcribed_RNA"/>
</dbReference>
<accession>A0A0A9HQ66</accession>
<organism evidence="1">
    <name type="scientific">Arundo donax</name>
    <name type="common">Giant reed</name>
    <name type="synonym">Donax arundinaceus</name>
    <dbReference type="NCBI Taxonomy" id="35708"/>
    <lineage>
        <taxon>Eukaryota</taxon>
        <taxon>Viridiplantae</taxon>
        <taxon>Streptophyta</taxon>
        <taxon>Embryophyta</taxon>
        <taxon>Tracheophyta</taxon>
        <taxon>Spermatophyta</taxon>
        <taxon>Magnoliopsida</taxon>
        <taxon>Liliopsida</taxon>
        <taxon>Poales</taxon>
        <taxon>Poaceae</taxon>
        <taxon>PACMAD clade</taxon>
        <taxon>Arundinoideae</taxon>
        <taxon>Arundineae</taxon>
        <taxon>Arundo</taxon>
    </lineage>
</organism>
<dbReference type="AlphaFoldDB" id="A0A0A9HQ66"/>
<reference evidence="1" key="2">
    <citation type="journal article" date="2015" name="Data Brief">
        <title>Shoot transcriptome of the giant reed, Arundo donax.</title>
        <authorList>
            <person name="Barrero R.A."/>
            <person name="Guerrero F.D."/>
            <person name="Moolhuijzen P."/>
            <person name="Goolsby J.A."/>
            <person name="Tidwell J."/>
            <person name="Bellgard S.E."/>
            <person name="Bellgard M.I."/>
        </authorList>
    </citation>
    <scope>NUCLEOTIDE SEQUENCE</scope>
    <source>
        <tissue evidence="1">Shoot tissue taken approximately 20 cm above the soil surface</tissue>
    </source>
</reference>
<sequence>MEQTTIQVFSIINKPTHDKASYIHGIKGNIEVIVGTQSKLSYSCNNHPTVRLNLASTNNEKAILQSGVMPR</sequence>
<name>A0A0A9HQ66_ARUDO</name>
<evidence type="ECO:0000313" key="1">
    <source>
        <dbReference type="EMBL" id="JAE39270.1"/>
    </source>
</evidence>